<keyword evidence="11" id="KW-1185">Reference proteome</keyword>
<comment type="caution">
    <text evidence="10">The sequence shown here is derived from an EMBL/GenBank/DDBJ whole genome shotgun (WGS) entry which is preliminary data.</text>
</comment>
<dbReference type="PANTHER" id="PTHR10846">
    <property type="entry name" value="SODIUM/POTASSIUM/CALCIUM EXCHANGER"/>
    <property type="match status" value="1"/>
</dbReference>
<keyword evidence="4" id="KW-0109">Calcium transport</keyword>
<evidence type="ECO:0000256" key="1">
    <source>
        <dbReference type="ARBA" id="ARBA00004141"/>
    </source>
</evidence>
<feature type="transmembrane region" description="Helical" evidence="8">
    <location>
        <begin position="169"/>
        <end position="195"/>
    </location>
</feature>
<dbReference type="InterPro" id="IPR044880">
    <property type="entry name" value="NCX_ion-bd_dom_sf"/>
</dbReference>
<evidence type="ECO:0000313" key="10">
    <source>
        <dbReference type="EMBL" id="KAK2164855.1"/>
    </source>
</evidence>
<keyword evidence="3" id="KW-0050">Antiport</keyword>
<evidence type="ECO:0000256" key="7">
    <source>
        <dbReference type="ARBA" id="ARBA00023136"/>
    </source>
</evidence>
<reference evidence="10" key="1">
    <citation type="journal article" date="2023" name="Mol. Biol. Evol.">
        <title>Third-Generation Sequencing Reveals the Adaptive Role of the Epigenome in Three Deep-Sea Polychaetes.</title>
        <authorList>
            <person name="Perez M."/>
            <person name="Aroh O."/>
            <person name="Sun Y."/>
            <person name="Lan Y."/>
            <person name="Juniper S.K."/>
            <person name="Young C.R."/>
            <person name="Angers B."/>
            <person name="Qian P.Y."/>
        </authorList>
    </citation>
    <scope>NUCLEOTIDE SEQUENCE</scope>
    <source>
        <strain evidence="10">P08H-3</strain>
    </source>
</reference>
<dbReference type="FunFam" id="1.20.1420.30:FF:000004">
    <property type="entry name" value="Sodium/potassium/calcium exchanger 2 isoform 1"/>
    <property type="match status" value="1"/>
</dbReference>
<keyword evidence="4" id="KW-0813">Transport</keyword>
<evidence type="ECO:0000313" key="11">
    <source>
        <dbReference type="Proteomes" id="UP001208570"/>
    </source>
</evidence>
<evidence type="ECO:0000259" key="9">
    <source>
        <dbReference type="Pfam" id="PF01699"/>
    </source>
</evidence>
<keyword evidence="4" id="KW-0106">Calcium</keyword>
<evidence type="ECO:0000256" key="4">
    <source>
        <dbReference type="ARBA" id="ARBA00022568"/>
    </source>
</evidence>
<evidence type="ECO:0000256" key="3">
    <source>
        <dbReference type="ARBA" id="ARBA00022449"/>
    </source>
</evidence>
<evidence type="ECO:0000256" key="2">
    <source>
        <dbReference type="ARBA" id="ARBA00005364"/>
    </source>
</evidence>
<dbReference type="PANTHER" id="PTHR10846:SF72">
    <property type="entry name" value="SODIUM_POTASSIUM_CALCIUM EXCHANGER NCKX30C"/>
    <property type="match status" value="1"/>
</dbReference>
<feature type="domain" description="Sodium/calcium exchanger membrane region" evidence="9">
    <location>
        <begin position="103"/>
        <end position="244"/>
    </location>
</feature>
<feature type="transmembrane region" description="Helical" evidence="8">
    <location>
        <begin position="18"/>
        <end position="38"/>
    </location>
</feature>
<name>A0AAD9K5N4_9ANNE</name>
<accession>A0AAD9K5N4</accession>
<dbReference type="InterPro" id="IPR004837">
    <property type="entry name" value="NaCa_Exmemb"/>
</dbReference>
<feature type="transmembrane region" description="Helical" evidence="8">
    <location>
        <begin position="226"/>
        <end position="243"/>
    </location>
</feature>
<comment type="subcellular location">
    <subcellularLocation>
        <location evidence="1">Membrane</location>
        <topology evidence="1">Multi-pass membrane protein</topology>
    </subcellularLocation>
</comment>
<keyword evidence="4" id="KW-0406">Ion transport</keyword>
<dbReference type="GO" id="GO:0005262">
    <property type="term" value="F:calcium channel activity"/>
    <property type="evidence" value="ECO:0007669"/>
    <property type="project" value="TreeGrafter"/>
</dbReference>
<dbReference type="InterPro" id="IPR004481">
    <property type="entry name" value="K/Na/Ca-exchanger"/>
</dbReference>
<comment type="similarity">
    <text evidence="2">Belongs to the Ca(2+):cation antiporter (CaCA) (TC 2.A.19) family. SLC24A subfamily.</text>
</comment>
<feature type="transmembrane region" description="Helical" evidence="8">
    <location>
        <begin position="99"/>
        <end position="129"/>
    </location>
</feature>
<keyword evidence="5 8" id="KW-0812">Transmembrane</keyword>
<organism evidence="10 11">
    <name type="scientific">Paralvinella palmiformis</name>
    <dbReference type="NCBI Taxonomy" id="53620"/>
    <lineage>
        <taxon>Eukaryota</taxon>
        <taxon>Metazoa</taxon>
        <taxon>Spiralia</taxon>
        <taxon>Lophotrochozoa</taxon>
        <taxon>Annelida</taxon>
        <taxon>Polychaeta</taxon>
        <taxon>Sedentaria</taxon>
        <taxon>Canalipalpata</taxon>
        <taxon>Terebellida</taxon>
        <taxon>Terebelliformia</taxon>
        <taxon>Alvinellidae</taxon>
        <taxon>Paralvinella</taxon>
    </lineage>
</organism>
<evidence type="ECO:0000256" key="8">
    <source>
        <dbReference type="SAM" id="Phobius"/>
    </source>
</evidence>
<keyword evidence="7 8" id="KW-0472">Membrane</keyword>
<dbReference type="GO" id="GO:0006874">
    <property type="term" value="P:intracellular calcium ion homeostasis"/>
    <property type="evidence" value="ECO:0007669"/>
    <property type="project" value="TreeGrafter"/>
</dbReference>
<keyword evidence="6 8" id="KW-1133">Transmembrane helix</keyword>
<dbReference type="Proteomes" id="UP001208570">
    <property type="component" value="Unassembled WGS sequence"/>
</dbReference>
<dbReference type="GO" id="GO:0005886">
    <property type="term" value="C:plasma membrane"/>
    <property type="evidence" value="ECO:0007669"/>
    <property type="project" value="TreeGrafter"/>
</dbReference>
<gene>
    <name evidence="10" type="ORF">LSH36_58g17053</name>
</gene>
<evidence type="ECO:0000256" key="5">
    <source>
        <dbReference type="ARBA" id="ARBA00022692"/>
    </source>
</evidence>
<sequence>MALRTQHRIRRRYRFERLLVMVGIVTFGLLAIVCFSRLNPPGGRDDNGCFPGIESSGSGRRRLLQANSSAGGDGSGPIEAGSLYPPDLFTIEQLKSGAVILHIVGMIYMFVALAIICDEFFVPSLVVLIQILHISEDVAGATFMAAGGSAPELFTSIIGVFIAHSDVGIGTIVGSAVFNILFVIGMCAMFSVTVLTLTWWPLFRDVTFYSISLCCLIGFFLDQLIFWWEALVLLLIYAAYVIFMKYNHHIESWVKSKIGRNRVGSATTAGATVTTCHSDDNLIENGQVGGFYFRFRRLRGRIQNGPHPVIGLISSTLHESPPLFPQHFPYAHFVERLTVVYKKSILFWIMFY</sequence>
<dbReference type="GO" id="GO:0008273">
    <property type="term" value="F:calcium, potassium:sodium antiporter activity"/>
    <property type="evidence" value="ECO:0007669"/>
    <property type="project" value="TreeGrafter"/>
</dbReference>
<dbReference type="NCBIfam" id="TIGR00367">
    <property type="entry name" value="calcium/sodium antiporter"/>
    <property type="match status" value="1"/>
</dbReference>
<dbReference type="EMBL" id="JAODUP010000058">
    <property type="protein sequence ID" value="KAK2164855.1"/>
    <property type="molecule type" value="Genomic_DNA"/>
</dbReference>
<evidence type="ECO:0000256" key="6">
    <source>
        <dbReference type="ARBA" id="ARBA00022989"/>
    </source>
</evidence>
<proteinExistence type="inferred from homology"/>
<dbReference type="Gene3D" id="1.20.1420.30">
    <property type="entry name" value="NCX, central ion-binding region"/>
    <property type="match status" value="1"/>
</dbReference>
<dbReference type="Pfam" id="PF01699">
    <property type="entry name" value="Na_Ca_ex"/>
    <property type="match status" value="1"/>
</dbReference>
<protein>
    <recommendedName>
        <fullName evidence="9">Sodium/calcium exchanger membrane region domain-containing protein</fullName>
    </recommendedName>
</protein>
<dbReference type="AlphaFoldDB" id="A0AAD9K5N4"/>